<protein>
    <submittedName>
        <fullName evidence="1">Uncharacterized protein</fullName>
    </submittedName>
</protein>
<evidence type="ECO:0000313" key="2">
    <source>
        <dbReference type="Proteomes" id="UP001241571"/>
    </source>
</evidence>
<accession>A0ABD4ZSU9</accession>
<proteinExistence type="predicted"/>
<dbReference type="Proteomes" id="UP001241571">
    <property type="component" value="Unassembled WGS sequence"/>
</dbReference>
<dbReference type="RefSeq" id="WP_285905960.1">
    <property type="nucleotide sequence ID" value="NZ_JASUBC010000002.1"/>
</dbReference>
<dbReference type="EMBL" id="JASUBT010000005">
    <property type="protein sequence ID" value="MDL4935804.1"/>
    <property type="molecule type" value="Genomic_DNA"/>
</dbReference>
<name>A0ABD4ZSU9_ENTGA</name>
<organism evidence="1 2">
    <name type="scientific">Enterococcus gallinarum</name>
    <dbReference type="NCBI Taxonomy" id="1353"/>
    <lineage>
        <taxon>Bacteria</taxon>
        <taxon>Bacillati</taxon>
        <taxon>Bacillota</taxon>
        <taxon>Bacilli</taxon>
        <taxon>Lactobacillales</taxon>
        <taxon>Enterococcaceae</taxon>
        <taxon>Enterococcus</taxon>
    </lineage>
</organism>
<gene>
    <name evidence="1" type="ORF">QRX88_08770</name>
</gene>
<reference evidence="1 2" key="1">
    <citation type="submission" date="2023-06" db="EMBL/GenBank/DDBJ databases">
        <title>Acute promotion of culturable opportunistic pathogens and persistent increase of antibiotic resistance following antibiotic exposure in mouse gut microbiota.</title>
        <authorList>
            <person name="Li L."/>
            <person name="Wang B."/>
            <person name="Sun Y."/>
            <person name="Wang M."/>
            <person name="Xu H."/>
        </authorList>
    </citation>
    <scope>NUCLEOTIDE SEQUENCE [LARGE SCALE GENOMIC DNA]</scope>
    <source>
        <strain evidence="1 2">CRI2_2</strain>
    </source>
</reference>
<dbReference type="AlphaFoldDB" id="A0ABD4ZSU9"/>
<evidence type="ECO:0000313" key="1">
    <source>
        <dbReference type="EMBL" id="MDL4935804.1"/>
    </source>
</evidence>
<comment type="caution">
    <text evidence="1">The sequence shown here is derived from an EMBL/GenBank/DDBJ whole genome shotgun (WGS) entry which is preliminary data.</text>
</comment>
<sequence>MAVTPRNEQEVILSYDSETKTWYYYSDVPTLNKKWQAVVEPESITVEDNGAISRLEGTVIGNVNISKKRTLSEEQKQAAAKRLAESRKSKAE</sequence>